<dbReference type="Proteomes" id="UP000198211">
    <property type="component" value="Unassembled WGS sequence"/>
</dbReference>
<evidence type="ECO:0000313" key="1">
    <source>
        <dbReference type="EMBL" id="OWZ17580.1"/>
    </source>
</evidence>
<gene>
    <name evidence="1" type="ORF">PHMEG_0008457</name>
</gene>
<reference evidence="2" key="1">
    <citation type="submission" date="2017-03" db="EMBL/GenBank/DDBJ databases">
        <title>Phytopthora megakarya and P. palmivora, two closely related causual agents of cacao black pod achieved similar genome size and gene model numbers by different mechanisms.</title>
        <authorList>
            <person name="Ali S."/>
            <person name="Shao J."/>
            <person name="Larry D.J."/>
            <person name="Kronmiller B."/>
            <person name="Shen D."/>
            <person name="Strem M.D."/>
            <person name="Melnick R.L."/>
            <person name="Guiltinan M.J."/>
            <person name="Tyler B.M."/>
            <person name="Meinhardt L.W."/>
            <person name="Bailey B.A."/>
        </authorList>
    </citation>
    <scope>NUCLEOTIDE SEQUENCE [LARGE SCALE GENOMIC DNA]</scope>
    <source>
        <strain evidence="2">zdho120</strain>
    </source>
</reference>
<keyword evidence="2" id="KW-1185">Reference proteome</keyword>
<dbReference type="EMBL" id="NBNE01000730">
    <property type="protein sequence ID" value="OWZ17580.1"/>
    <property type="molecule type" value="Genomic_DNA"/>
</dbReference>
<comment type="caution">
    <text evidence="1">The sequence shown here is derived from an EMBL/GenBank/DDBJ whole genome shotgun (WGS) entry which is preliminary data.</text>
</comment>
<evidence type="ECO:0000313" key="2">
    <source>
        <dbReference type="Proteomes" id="UP000198211"/>
    </source>
</evidence>
<accession>A0A225WL57</accession>
<dbReference type="AlphaFoldDB" id="A0A225WL57"/>
<organism evidence="1 2">
    <name type="scientific">Phytophthora megakarya</name>
    <dbReference type="NCBI Taxonomy" id="4795"/>
    <lineage>
        <taxon>Eukaryota</taxon>
        <taxon>Sar</taxon>
        <taxon>Stramenopiles</taxon>
        <taxon>Oomycota</taxon>
        <taxon>Peronosporomycetes</taxon>
        <taxon>Peronosporales</taxon>
        <taxon>Peronosporaceae</taxon>
        <taxon>Phytophthora</taxon>
    </lineage>
</organism>
<proteinExistence type="predicted"/>
<dbReference type="OrthoDB" id="10058284at2759"/>
<protein>
    <submittedName>
        <fullName evidence="1">Uncharacterized protein</fullName>
    </submittedName>
</protein>
<sequence length="128" mass="14479">MATIWTQEVDRGNYPGPTLVPTHFERWSSRRTSAMYRSDNNPDTVAYIQCWSDNASTVAWSSRLSSSCVVAQETYRTIGLGDAVSNMRVSATRVPGSINRMADASSRAWCEPYLSMWIYLSLHGNRYQ</sequence>
<name>A0A225WL57_9STRA</name>